<evidence type="ECO:0000313" key="1">
    <source>
        <dbReference type="EMBL" id="AXI09291.1"/>
    </source>
</evidence>
<dbReference type="KEGG" id="ocn:CUC15_10305"/>
<accession>A0A345PH11</accession>
<gene>
    <name evidence="1" type="ORF">CUC15_10305</name>
</gene>
<dbReference type="Proteomes" id="UP000253908">
    <property type="component" value="Chromosome"/>
</dbReference>
<protein>
    <recommendedName>
        <fullName evidence="3">Knr4/Smi1-like domain-containing protein</fullName>
    </recommendedName>
</protein>
<reference evidence="2" key="1">
    <citation type="submission" date="2017-11" db="EMBL/GenBank/DDBJ databases">
        <authorList>
            <person name="Zhu W."/>
        </authorList>
    </citation>
    <scope>NUCLEOTIDE SEQUENCE [LARGE SCALE GENOMIC DNA]</scope>
    <source>
        <strain evidence="2">160</strain>
    </source>
</reference>
<dbReference type="EMBL" id="CP024848">
    <property type="protein sequence ID" value="AXI09291.1"/>
    <property type="molecule type" value="Genomic_DNA"/>
</dbReference>
<dbReference type="Gene3D" id="3.40.1580.10">
    <property type="entry name" value="SMI1/KNR4-like"/>
    <property type="match status" value="1"/>
</dbReference>
<dbReference type="InterPro" id="IPR037883">
    <property type="entry name" value="Knr4/Smi1-like_sf"/>
</dbReference>
<dbReference type="OrthoDB" id="8657476at2"/>
<dbReference type="AlphaFoldDB" id="A0A345PH11"/>
<sequence>MLLNGDGHTWVVMDYRGKTKEPSIVYIDVEEEVEFQIARSFSEFIEGLQAEEMVIVDEDEIEITDDMDMPEMEEITKEQAEHIFKTSNDEAEIIRTITNIDIDEEDINWMLDQLTLLLDRNNSEGVAERIAGYLLVHSYLRGMMDDTKYSLLMNKLKALPYTDLPYKLEMIEESE</sequence>
<organism evidence="1 2">
    <name type="scientific">Oceanobacillus zhaokaii</name>
    <dbReference type="NCBI Taxonomy" id="2052660"/>
    <lineage>
        <taxon>Bacteria</taxon>
        <taxon>Bacillati</taxon>
        <taxon>Bacillota</taxon>
        <taxon>Bacilli</taxon>
        <taxon>Bacillales</taxon>
        <taxon>Bacillaceae</taxon>
        <taxon>Oceanobacillus</taxon>
    </lineage>
</organism>
<evidence type="ECO:0000313" key="2">
    <source>
        <dbReference type="Proteomes" id="UP000253908"/>
    </source>
</evidence>
<evidence type="ECO:0008006" key="3">
    <source>
        <dbReference type="Google" id="ProtNLM"/>
    </source>
</evidence>
<proteinExistence type="predicted"/>
<name>A0A345PH11_9BACI</name>
<dbReference type="SUPFAM" id="SSF160631">
    <property type="entry name" value="SMI1/KNR4-like"/>
    <property type="match status" value="1"/>
</dbReference>
<keyword evidence="2" id="KW-1185">Reference proteome</keyword>